<name>A0A6M2DEC7_XENCH</name>
<keyword evidence="1" id="KW-0812">Transmembrane</keyword>
<evidence type="ECO:0000313" key="2">
    <source>
        <dbReference type="EMBL" id="NOV44529.1"/>
    </source>
</evidence>
<keyword evidence="1" id="KW-1133">Transmembrane helix</keyword>
<dbReference type="AlphaFoldDB" id="A0A6M2DEC7"/>
<protein>
    <submittedName>
        <fullName evidence="2">Uncharacterized protein</fullName>
    </submittedName>
</protein>
<reference evidence="2" key="1">
    <citation type="submission" date="2020-03" db="EMBL/GenBank/DDBJ databases">
        <title>Transcriptomic Profiling of the Digestive Tract of the Rat Flea, Xenopsylla cheopis, Following Blood Feeding and Infection with Yersinia pestis.</title>
        <authorList>
            <person name="Bland D.M."/>
            <person name="Martens C.A."/>
            <person name="Virtaneva K."/>
            <person name="Kanakabandi K."/>
            <person name="Long D."/>
            <person name="Rosenke R."/>
            <person name="Saturday G.A."/>
            <person name="Hoyt F.H."/>
            <person name="Bruno D.P."/>
            <person name="Ribeiro J.M.C."/>
            <person name="Hinnebusch J."/>
        </authorList>
    </citation>
    <scope>NUCLEOTIDE SEQUENCE</scope>
</reference>
<evidence type="ECO:0000256" key="1">
    <source>
        <dbReference type="SAM" id="Phobius"/>
    </source>
</evidence>
<accession>A0A6M2DEC7</accession>
<keyword evidence="1" id="KW-0472">Membrane</keyword>
<proteinExistence type="predicted"/>
<feature type="transmembrane region" description="Helical" evidence="1">
    <location>
        <begin position="32"/>
        <end position="54"/>
    </location>
</feature>
<dbReference type="EMBL" id="GIIL01000803">
    <property type="protein sequence ID" value="NOV44529.1"/>
    <property type="molecule type" value="Transcribed_RNA"/>
</dbReference>
<sequence>MFRLRWLRRMVRRHTNPIEEERAIKWQRRLSLTYMIVATNAFIACTYMCFTGRADWADYYGFKSPEDKEIPSGVVWAKTLGMENVKVIKISGFKKVDEYDVVNYEKVRSNTVQEKSE</sequence>
<organism evidence="2">
    <name type="scientific">Xenopsylla cheopis</name>
    <name type="common">Oriental rat flea</name>
    <name type="synonym">Pulex cheopis</name>
    <dbReference type="NCBI Taxonomy" id="163159"/>
    <lineage>
        <taxon>Eukaryota</taxon>
        <taxon>Metazoa</taxon>
        <taxon>Ecdysozoa</taxon>
        <taxon>Arthropoda</taxon>
        <taxon>Hexapoda</taxon>
        <taxon>Insecta</taxon>
        <taxon>Pterygota</taxon>
        <taxon>Neoptera</taxon>
        <taxon>Endopterygota</taxon>
        <taxon>Siphonaptera</taxon>
        <taxon>Pulicidae</taxon>
        <taxon>Xenopsyllinae</taxon>
        <taxon>Xenopsylla</taxon>
    </lineage>
</organism>